<feature type="compositionally biased region" description="Polar residues" evidence="1">
    <location>
        <begin position="1"/>
        <end position="14"/>
    </location>
</feature>
<name>A0A1Y1W554_9FUNG</name>
<proteinExistence type="predicted"/>
<protein>
    <submittedName>
        <fullName evidence="2">Uncharacterized protein</fullName>
    </submittedName>
</protein>
<sequence length="88" mass="9495">MSTASARSVCSATHSLSPLPPASSASLPLFLAALASLQTHRRRPSLPSCLFVSSQNVILTASSLLPHYHHHPTTNFLYSLTLMLTHFP</sequence>
<dbReference type="AlphaFoldDB" id="A0A1Y1W554"/>
<reference evidence="2 3" key="1">
    <citation type="submission" date="2016-07" db="EMBL/GenBank/DDBJ databases">
        <title>Pervasive Adenine N6-methylation of Active Genes in Fungi.</title>
        <authorList>
            <consortium name="DOE Joint Genome Institute"/>
            <person name="Mondo S.J."/>
            <person name="Dannebaum R.O."/>
            <person name="Kuo R.C."/>
            <person name="Labutti K."/>
            <person name="Haridas S."/>
            <person name="Kuo A."/>
            <person name="Salamov A."/>
            <person name="Ahrendt S.R."/>
            <person name="Lipzen A."/>
            <person name="Sullivan W."/>
            <person name="Andreopoulos W.B."/>
            <person name="Clum A."/>
            <person name="Lindquist E."/>
            <person name="Daum C."/>
            <person name="Ramamoorthy G.K."/>
            <person name="Gryganskyi A."/>
            <person name="Culley D."/>
            <person name="Magnuson J.K."/>
            <person name="James T.Y."/>
            <person name="O'Malley M.A."/>
            <person name="Stajich J.E."/>
            <person name="Spatafora J.W."/>
            <person name="Visel A."/>
            <person name="Grigoriev I.V."/>
        </authorList>
    </citation>
    <scope>NUCLEOTIDE SEQUENCE [LARGE SCALE GENOMIC DNA]</scope>
    <source>
        <strain evidence="2 3">ATCC 12442</strain>
    </source>
</reference>
<evidence type="ECO:0000313" key="3">
    <source>
        <dbReference type="Proteomes" id="UP000193922"/>
    </source>
</evidence>
<keyword evidence="3" id="KW-1185">Reference proteome</keyword>
<feature type="region of interest" description="Disordered" evidence="1">
    <location>
        <begin position="1"/>
        <end position="23"/>
    </location>
</feature>
<dbReference type="EMBL" id="MCFD01000009">
    <property type="protein sequence ID" value="ORX68532.1"/>
    <property type="molecule type" value="Genomic_DNA"/>
</dbReference>
<organism evidence="2 3">
    <name type="scientific">Linderina pennispora</name>
    <dbReference type="NCBI Taxonomy" id="61395"/>
    <lineage>
        <taxon>Eukaryota</taxon>
        <taxon>Fungi</taxon>
        <taxon>Fungi incertae sedis</taxon>
        <taxon>Zoopagomycota</taxon>
        <taxon>Kickxellomycotina</taxon>
        <taxon>Kickxellomycetes</taxon>
        <taxon>Kickxellales</taxon>
        <taxon>Kickxellaceae</taxon>
        <taxon>Linderina</taxon>
    </lineage>
</organism>
<evidence type="ECO:0000313" key="2">
    <source>
        <dbReference type="EMBL" id="ORX68532.1"/>
    </source>
</evidence>
<dbReference type="Proteomes" id="UP000193922">
    <property type="component" value="Unassembled WGS sequence"/>
</dbReference>
<gene>
    <name evidence="2" type="ORF">DL89DRAFT_179339</name>
</gene>
<accession>A0A1Y1W554</accession>
<comment type="caution">
    <text evidence="2">The sequence shown here is derived from an EMBL/GenBank/DDBJ whole genome shotgun (WGS) entry which is preliminary data.</text>
</comment>
<dbReference type="GeneID" id="63800523"/>
<evidence type="ECO:0000256" key="1">
    <source>
        <dbReference type="SAM" id="MobiDB-lite"/>
    </source>
</evidence>
<dbReference type="RefSeq" id="XP_040742314.1">
    <property type="nucleotide sequence ID" value="XM_040883875.1"/>
</dbReference>